<dbReference type="SMART" id="SM00256">
    <property type="entry name" value="FBOX"/>
    <property type="match status" value="1"/>
</dbReference>
<evidence type="ECO:0000313" key="3">
    <source>
        <dbReference type="RefSeq" id="XP_030518661.2"/>
    </source>
</evidence>
<dbReference type="SUPFAM" id="SSF81383">
    <property type="entry name" value="F-box domain"/>
    <property type="match status" value="1"/>
</dbReference>
<sequence length="347" mass="40164">MEGIRKRPWSDLPPELLSMIGSRLQTRMDVLRFRSVCSSFRSSIAPPAPRLPFQVPSARRLDLDLFLHERTVYALKTPADKAASGREWRLLKLEEAELGDMLIFGLFSRRLPLGSLPRKFPEVLDSLQFRVEICREYTLQYRHGCTQGLKVVVHPDCALDQRVVYFIDLERQLWYWKHGDENWSHLGCGYEDIEVYQGKVWAVDVSGLVSQIDSSFTLGNFSRLPIGNDSDPCFHRKRLVVSNDDLYAVDRHFVPRRSWRRDLSDFRACKLDQQCGRWEEVRSLGNSAFFLCNLCSFAIPVRELGWCPGDCIYYAGSTFTNHLTGGTRAFSLADRKPRFVDFSRFFD</sequence>
<dbReference type="RefSeq" id="XP_030535891.1">
    <property type="nucleotide sequence ID" value="XM_030680031.1"/>
</dbReference>
<dbReference type="GeneID" id="115732139"/>
<dbReference type="KEGG" id="rarg:115732139"/>
<dbReference type="Proteomes" id="UP000827889">
    <property type="component" value="Chromosome 8"/>
</dbReference>
<evidence type="ECO:0000313" key="4">
    <source>
        <dbReference type="RefSeq" id="XP_030535891.1"/>
    </source>
</evidence>
<dbReference type="Gene3D" id="1.20.1280.50">
    <property type="match status" value="1"/>
</dbReference>
<dbReference type="PANTHER" id="PTHR47123:SF6">
    <property type="entry name" value="F-BOX PROTEIN SKIP23-LIKE ISOFORM X1"/>
    <property type="match status" value="1"/>
</dbReference>
<reference evidence="3 5" key="1">
    <citation type="submission" date="2025-05" db="UniProtKB">
        <authorList>
            <consortium name="RefSeq"/>
        </authorList>
    </citation>
    <scope>IDENTIFICATION</scope>
    <source>
        <tissue evidence="3 5">Leaf</tissue>
    </source>
</reference>
<dbReference type="InterPro" id="IPR051304">
    <property type="entry name" value="SCF_F-box_domain"/>
</dbReference>
<evidence type="ECO:0000313" key="5">
    <source>
        <dbReference type="RefSeq" id="XP_048139623.1"/>
    </source>
</evidence>
<dbReference type="KEGG" id="rarg:115744712"/>
<evidence type="ECO:0000313" key="2">
    <source>
        <dbReference type="Proteomes" id="UP000827889"/>
    </source>
</evidence>
<gene>
    <name evidence="3" type="primary">LOC115732139</name>
    <name evidence="4" type="synonym">LOC115744712</name>
    <name evidence="5" type="synonym">LOC125316171</name>
</gene>
<feature type="domain" description="F-box" evidence="1">
    <location>
        <begin position="12"/>
        <end position="53"/>
    </location>
</feature>
<keyword evidence="2" id="KW-1185">Reference proteome</keyword>
<dbReference type="OrthoDB" id="638130at2759"/>
<dbReference type="RefSeq" id="XP_030518661.2">
    <property type="nucleotide sequence ID" value="XM_030662801.2"/>
</dbReference>
<dbReference type="InterPro" id="IPR036047">
    <property type="entry name" value="F-box-like_dom_sf"/>
</dbReference>
<dbReference type="PANTHER" id="PTHR47123">
    <property type="entry name" value="F-BOX PROTEIN SKIP23"/>
    <property type="match status" value="1"/>
</dbReference>
<dbReference type="AlphaFoldDB" id="A0A8B8N8A8"/>
<organism evidence="2 3">
    <name type="scientific">Rhodamnia argentea</name>
    <dbReference type="NCBI Taxonomy" id="178133"/>
    <lineage>
        <taxon>Eukaryota</taxon>
        <taxon>Viridiplantae</taxon>
        <taxon>Streptophyta</taxon>
        <taxon>Embryophyta</taxon>
        <taxon>Tracheophyta</taxon>
        <taxon>Spermatophyta</taxon>
        <taxon>Magnoliopsida</taxon>
        <taxon>eudicotyledons</taxon>
        <taxon>Gunneridae</taxon>
        <taxon>Pentapetalae</taxon>
        <taxon>rosids</taxon>
        <taxon>malvids</taxon>
        <taxon>Myrtales</taxon>
        <taxon>Myrtaceae</taxon>
        <taxon>Myrtoideae</taxon>
        <taxon>Myrteae</taxon>
        <taxon>Australasian group</taxon>
        <taxon>Rhodamnia</taxon>
    </lineage>
</organism>
<proteinExistence type="predicted"/>
<protein>
    <submittedName>
        <fullName evidence="3 4">F-box protein At2g26160-like</fullName>
    </submittedName>
</protein>
<dbReference type="Pfam" id="PF03478">
    <property type="entry name" value="Beta-prop_KIB1-4"/>
    <property type="match status" value="1"/>
</dbReference>
<evidence type="ECO:0000259" key="1">
    <source>
        <dbReference type="SMART" id="SM00256"/>
    </source>
</evidence>
<dbReference type="RefSeq" id="XP_048139623.1">
    <property type="nucleotide sequence ID" value="XM_048283666.1"/>
</dbReference>
<name>A0A8B8N8A8_9MYRT</name>
<accession>A0A8B8PM69</accession>
<accession>A0A8B8N8A8</accession>
<dbReference type="InterPro" id="IPR001810">
    <property type="entry name" value="F-box_dom"/>
</dbReference>
<dbReference type="InterPro" id="IPR005174">
    <property type="entry name" value="KIB1-4_b-propeller"/>
</dbReference>
<dbReference type="Pfam" id="PF12937">
    <property type="entry name" value="F-box-like"/>
    <property type="match status" value="1"/>
</dbReference>